<dbReference type="AlphaFoldDB" id="A0AAW4PFU0"/>
<dbReference type="RefSeq" id="WP_220581336.1">
    <property type="nucleotide sequence ID" value="NZ_RKLT01000010.1"/>
</dbReference>
<keyword evidence="2" id="KW-1185">Reference proteome</keyword>
<gene>
    <name evidence="1" type="ORF">EGH23_17860</name>
</gene>
<sequence length="141" mass="15350">MDRRTVLTLTTGASLSILSGCTNLRITPVQPSGEHANTEFKLGAHSGGWEGLAPKQIEGKRNPILRTAPEQSIRLTWKNLDGSPHRFAIENSIGETLVESEESSERGATRTVTFESAQEMTTYLDPLNPVTMRGELLVTSG</sequence>
<comment type="caution">
    <text evidence="1">The sequence shown here is derived from an EMBL/GenBank/DDBJ whole genome shotgun (WGS) entry which is preliminary data.</text>
</comment>
<name>A0AAW4PFU0_9EURY</name>
<dbReference type="Proteomes" id="UP001430455">
    <property type="component" value="Unassembled WGS sequence"/>
</dbReference>
<evidence type="ECO:0000313" key="1">
    <source>
        <dbReference type="EMBL" id="MBX0296746.1"/>
    </source>
</evidence>
<evidence type="ECO:0000313" key="2">
    <source>
        <dbReference type="Proteomes" id="UP001430455"/>
    </source>
</evidence>
<dbReference type="PROSITE" id="PS51257">
    <property type="entry name" value="PROKAR_LIPOPROTEIN"/>
    <property type="match status" value="1"/>
</dbReference>
<protein>
    <submittedName>
        <fullName evidence="1">Uncharacterized protein</fullName>
    </submittedName>
</protein>
<dbReference type="EMBL" id="RKLT01000010">
    <property type="protein sequence ID" value="MBX0296746.1"/>
    <property type="molecule type" value="Genomic_DNA"/>
</dbReference>
<reference evidence="1 2" key="1">
    <citation type="submission" date="2021-06" db="EMBL/GenBank/DDBJ databases">
        <title>Halomicroarcula sp. a new haloarchaeum isolated from saline soil.</title>
        <authorList>
            <person name="Duran-Viseras A."/>
            <person name="Sanchez-Porro C."/>
            <person name="Ventosa A."/>
        </authorList>
    </citation>
    <scope>NUCLEOTIDE SEQUENCE [LARGE SCALE GENOMIC DNA]</scope>
    <source>
        <strain evidence="1 2">F27</strain>
    </source>
</reference>
<proteinExistence type="predicted"/>
<organism evidence="1 2">
    <name type="scientific">Haloarcula nitratireducens</name>
    <dbReference type="NCBI Taxonomy" id="2487749"/>
    <lineage>
        <taxon>Archaea</taxon>
        <taxon>Methanobacteriati</taxon>
        <taxon>Methanobacteriota</taxon>
        <taxon>Stenosarchaea group</taxon>
        <taxon>Halobacteria</taxon>
        <taxon>Halobacteriales</taxon>
        <taxon>Haloarculaceae</taxon>
        <taxon>Haloarcula</taxon>
    </lineage>
</organism>
<accession>A0AAW4PFU0</accession>
<dbReference type="Gene3D" id="2.60.40.420">
    <property type="entry name" value="Cupredoxins - blue copper proteins"/>
    <property type="match status" value="1"/>
</dbReference>
<dbReference type="InterPro" id="IPR008972">
    <property type="entry name" value="Cupredoxin"/>
</dbReference>